<accession>A0A1H2EKR1</accession>
<dbReference type="Proteomes" id="UP000182882">
    <property type="component" value="Unassembled WGS sequence"/>
</dbReference>
<name>A0A1H2EKR1_9PROT</name>
<evidence type="ECO:0000313" key="2">
    <source>
        <dbReference type="Proteomes" id="UP000182882"/>
    </source>
</evidence>
<protein>
    <submittedName>
        <fullName evidence="1">Uncharacterized protein</fullName>
    </submittedName>
</protein>
<organism evidence="1 2">
    <name type="scientific">Nitrosomonas ureae</name>
    <dbReference type="NCBI Taxonomy" id="44577"/>
    <lineage>
        <taxon>Bacteria</taxon>
        <taxon>Pseudomonadati</taxon>
        <taxon>Pseudomonadota</taxon>
        <taxon>Betaproteobacteria</taxon>
        <taxon>Nitrosomonadales</taxon>
        <taxon>Nitrosomonadaceae</taxon>
        <taxon>Nitrosomonas</taxon>
    </lineage>
</organism>
<proteinExistence type="predicted"/>
<dbReference type="AlphaFoldDB" id="A0A1H2EKR1"/>
<gene>
    <name evidence="1" type="ORF">SAMN05216406_11366</name>
</gene>
<keyword evidence="2" id="KW-1185">Reference proteome</keyword>
<evidence type="ECO:0000313" key="1">
    <source>
        <dbReference type="EMBL" id="SDT95695.1"/>
    </source>
</evidence>
<reference evidence="2" key="1">
    <citation type="submission" date="2016-10" db="EMBL/GenBank/DDBJ databases">
        <authorList>
            <person name="Varghese N."/>
            <person name="Submissions S."/>
        </authorList>
    </citation>
    <scope>NUCLEOTIDE SEQUENCE [LARGE SCALE GENOMIC DNA]</scope>
    <source>
        <strain evidence="2">Nm10</strain>
    </source>
</reference>
<sequence>MALFEHSQYIKAGVITNNWGDSNDRCGVYMVNGEKSWDSQTHPNLRADTEQPRILIIRPRSLEKSSAD</sequence>
<dbReference type="EMBL" id="FNLN01000013">
    <property type="protein sequence ID" value="SDT95695.1"/>
    <property type="molecule type" value="Genomic_DNA"/>
</dbReference>